<dbReference type="PANTHER" id="PTHR12629">
    <property type="entry name" value="DIPHOSPHOINOSITOL POLYPHOSPHATE PHOSPHOHYDROLASE"/>
    <property type="match status" value="1"/>
</dbReference>
<evidence type="ECO:0000256" key="2">
    <source>
        <dbReference type="ARBA" id="ARBA00022723"/>
    </source>
</evidence>
<keyword evidence="2" id="KW-0479">Metal-binding</keyword>
<dbReference type="InterPro" id="IPR047198">
    <property type="entry name" value="DDP-like_NUDIX"/>
</dbReference>
<evidence type="ECO:0000313" key="6">
    <source>
        <dbReference type="EMBL" id="CUH78783.1"/>
    </source>
</evidence>
<keyword evidence="4" id="KW-0460">Magnesium</keyword>
<dbReference type="Gene3D" id="3.90.79.10">
    <property type="entry name" value="Nucleoside Triphosphate Pyrophosphohydrolase"/>
    <property type="match status" value="1"/>
</dbReference>
<evidence type="ECO:0000313" key="7">
    <source>
        <dbReference type="Proteomes" id="UP000054935"/>
    </source>
</evidence>
<organism evidence="6 7">
    <name type="scientific">Tropicibacter naphthalenivorans</name>
    <dbReference type="NCBI Taxonomy" id="441103"/>
    <lineage>
        <taxon>Bacteria</taxon>
        <taxon>Pseudomonadati</taxon>
        <taxon>Pseudomonadota</taxon>
        <taxon>Alphaproteobacteria</taxon>
        <taxon>Rhodobacterales</taxon>
        <taxon>Roseobacteraceae</taxon>
        <taxon>Tropicibacter</taxon>
    </lineage>
</organism>
<dbReference type="GO" id="GO:0046872">
    <property type="term" value="F:metal ion binding"/>
    <property type="evidence" value="ECO:0007669"/>
    <property type="project" value="UniProtKB-KW"/>
</dbReference>
<evidence type="ECO:0000256" key="4">
    <source>
        <dbReference type="ARBA" id="ARBA00022842"/>
    </source>
</evidence>
<evidence type="ECO:0000256" key="3">
    <source>
        <dbReference type="ARBA" id="ARBA00022801"/>
    </source>
</evidence>
<dbReference type="Proteomes" id="UP000054935">
    <property type="component" value="Unassembled WGS sequence"/>
</dbReference>
<dbReference type="RefSeq" id="WP_058247652.1">
    <property type="nucleotide sequence ID" value="NZ_CYSE01000003.1"/>
</dbReference>
<protein>
    <submittedName>
        <fullName evidence="6">NUDIX domain protein</fullName>
    </submittedName>
</protein>
<proteinExistence type="predicted"/>
<sequence length="153" mass="17695">MPEIGEQIAALPLRRDDKHHLRVLMVTSRNTGRWLIPRGWEMDGKTPWQAAEIEAMEEAGAKGEISPEVIGTYRYAKILSDGRIIPCVVRVYPMIVHKLKDDWKERKQRSRRWFSLKEAAKRVIEPELADLLLSLQTEANLPTALRKLSTRRV</sequence>
<dbReference type="SUPFAM" id="SSF55811">
    <property type="entry name" value="Nudix"/>
    <property type="match status" value="1"/>
</dbReference>
<keyword evidence="3" id="KW-0378">Hydrolase</keyword>
<dbReference type="OrthoDB" id="7066910at2"/>
<gene>
    <name evidence="6" type="ORF">TRN7648_02166</name>
</gene>
<dbReference type="GO" id="GO:0016462">
    <property type="term" value="F:pyrophosphatase activity"/>
    <property type="evidence" value="ECO:0007669"/>
    <property type="project" value="InterPro"/>
</dbReference>
<comment type="cofactor">
    <cofactor evidence="1">
        <name>Mg(2+)</name>
        <dbReference type="ChEBI" id="CHEBI:18420"/>
    </cofactor>
</comment>
<dbReference type="GO" id="GO:0005737">
    <property type="term" value="C:cytoplasm"/>
    <property type="evidence" value="ECO:0007669"/>
    <property type="project" value="TreeGrafter"/>
</dbReference>
<dbReference type="PROSITE" id="PS51462">
    <property type="entry name" value="NUDIX"/>
    <property type="match status" value="1"/>
</dbReference>
<feature type="domain" description="Nudix hydrolase" evidence="5">
    <location>
        <begin position="3"/>
        <end position="136"/>
    </location>
</feature>
<reference evidence="6 7" key="1">
    <citation type="submission" date="2015-09" db="EMBL/GenBank/DDBJ databases">
        <authorList>
            <consortium name="Swine Surveillance"/>
        </authorList>
    </citation>
    <scope>NUCLEOTIDE SEQUENCE [LARGE SCALE GENOMIC DNA]</scope>
    <source>
        <strain evidence="6 7">CECT 7648</strain>
    </source>
</reference>
<dbReference type="InterPro" id="IPR015797">
    <property type="entry name" value="NUDIX_hydrolase-like_dom_sf"/>
</dbReference>
<dbReference type="STRING" id="441103.TRN7648_02166"/>
<dbReference type="CDD" id="cd04666">
    <property type="entry name" value="NUDIX_DIPP2_like_Nudt4"/>
    <property type="match status" value="1"/>
</dbReference>
<evidence type="ECO:0000256" key="1">
    <source>
        <dbReference type="ARBA" id="ARBA00001946"/>
    </source>
</evidence>
<dbReference type="PANTHER" id="PTHR12629:SF0">
    <property type="entry name" value="DIPHOSPHOINOSITOL-POLYPHOSPHATE DIPHOSPHATASE"/>
    <property type="match status" value="1"/>
</dbReference>
<dbReference type="Pfam" id="PF00293">
    <property type="entry name" value="NUDIX"/>
    <property type="match status" value="1"/>
</dbReference>
<dbReference type="AlphaFoldDB" id="A0A0P1GBH4"/>
<name>A0A0P1GBH4_9RHOB</name>
<evidence type="ECO:0000259" key="5">
    <source>
        <dbReference type="PROSITE" id="PS51462"/>
    </source>
</evidence>
<keyword evidence="7" id="KW-1185">Reference proteome</keyword>
<dbReference type="InterPro" id="IPR000086">
    <property type="entry name" value="NUDIX_hydrolase_dom"/>
</dbReference>
<dbReference type="EMBL" id="CYSE01000003">
    <property type="protein sequence ID" value="CUH78783.1"/>
    <property type="molecule type" value="Genomic_DNA"/>
</dbReference>
<accession>A0A0P1GBH4</accession>